<accession>A0A7H4LR99</accession>
<feature type="compositionally biased region" description="Basic and acidic residues" evidence="1">
    <location>
        <begin position="1"/>
        <end position="13"/>
    </location>
</feature>
<gene>
    <name evidence="3" type="ORF">CAMPLR22A2D_LOCUS5772</name>
</gene>
<reference evidence="3 4" key="1">
    <citation type="submission" date="2018-05" db="EMBL/GenBank/DDBJ databases">
        <authorList>
            <person name="Thind KAUR A."/>
        </authorList>
    </citation>
    <scope>NUCLEOTIDE SEQUENCE [LARGE SCALE GENOMIC DNA]</scope>
</reference>
<feature type="region of interest" description="Disordered" evidence="1">
    <location>
        <begin position="1"/>
        <end position="38"/>
    </location>
</feature>
<dbReference type="Pfam" id="PF04195">
    <property type="entry name" value="Transposase_28"/>
    <property type="match status" value="1"/>
</dbReference>
<protein>
    <recommendedName>
        <fullName evidence="2">Transposase (putative) gypsy type domain-containing protein</fullName>
    </recommendedName>
</protein>
<feature type="domain" description="Transposase (putative) gypsy type" evidence="2">
    <location>
        <begin position="85"/>
        <end position="152"/>
    </location>
</feature>
<sequence length="197" mass="21908">MVKDKTSALERAKKAAAQGKGKKSARGGSSSRTSLPRGWIQGDWMPMVIRQEDLDDMVEGGVIPHEAARLPGREVEPQPLDGECVLLATHIDRGFSLPPHPFFRSFLNFFGAQLHHFTPNSIVYLAAFISLCEGFLGCRPHWGLFKHIFTCRSQSVKKAKSSDERTQVIQLCRGLAIQTRGKSSFPSITFPESVRGW</sequence>
<evidence type="ECO:0000256" key="1">
    <source>
        <dbReference type="SAM" id="MobiDB-lite"/>
    </source>
</evidence>
<evidence type="ECO:0000259" key="2">
    <source>
        <dbReference type="Pfam" id="PF04195"/>
    </source>
</evidence>
<name>A0A7H4LR99_WHEAT</name>
<organism evidence="3 4">
    <name type="scientific">Triticum aestivum</name>
    <name type="common">Wheat</name>
    <dbReference type="NCBI Taxonomy" id="4565"/>
    <lineage>
        <taxon>Eukaryota</taxon>
        <taxon>Viridiplantae</taxon>
        <taxon>Streptophyta</taxon>
        <taxon>Embryophyta</taxon>
        <taxon>Tracheophyta</taxon>
        <taxon>Spermatophyta</taxon>
        <taxon>Magnoliopsida</taxon>
        <taxon>Liliopsida</taxon>
        <taxon>Poales</taxon>
        <taxon>Poaceae</taxon>
        <taxon>BOP clade</taxon>
        <taxon>Pooideae</taxon>
        <taxon>Triticodae</taxon>
        <taxon>Triticeae</taxon>
        <taxon>Triticinae</taxon>
        <taxon>Triticum</taxon>
    </lineage>
</organism>
<proteinExistence type="predicted"/>
<evidence type="ECO:0000313" key="4">
    <source>
        <dbReference type="Proteomes" id="UP000280104"/>
    </source>
</evidence>
<dbReference type="InterPro" id="IPR007321">
    <property type="entry name" value="Transposase_28"/>
</dbReference>
<dbReference type="Proteomes" id="UP000280104">
    <property type="component" value="Chromosome II"/>
</dbReference>
<dbReference type="EMBL" id="LS480641">
    <property type="protein sequence ID" value="SPT21138.1"/>
    <property type="molecule type" value="Genomic_DNA"/>
</dbReference>
<dbReference type="AlphaFoldDB" id="A0A7H4LR99"/>
<dbReference type="PANTHER" id="PTHR33026:SF7">
    <property type="entry name" value="OS03G0100275 PROTEIN"/>
    <property type="match status" value="1"/>
</dbReference>
<dbReference type="PANTHER" id="PTHR33026">
    <property type="entry name" value="OS06G0360600 PROTEIN"/>
    <property type="match status" value="1"/>
</dbReference>
<evidence type="ECO:0000313" key="3">
    <source>
        <dbReference type="EMBL" id="SPT21138.1"/>
    </source>
</evidence>